<reference evidence="19" key="1">
    <citation type="journal article" date="2023" name="Science">
        <title>Elucidation of the pathway for biosynthesis of saponin adjuvants from the soapbark tree.</title>
        <authorList>
            <person name="Reed J."/>
            <person name="Orme A."/>
            <person name="El-Demerdash A."/>
            <person name="Owen C."/>
            <person name="Martin L.B.B."/>
            <person name="Misra R.C."/>
            <person name="Kikuchi S."/>
            <person name="Rejzek M."/>
            <person name="Martin A.C."/>
            <person name="Harkess A."/>
            <person name="Leebens-Mack J."/>
            <person name="Louveau T."/>
            <person name="Stephenson M.J."/>
            <person name="Osbourn A."/>
        </authorList>
    </citation>
    <scope>NUCLEOTIDE SEQUENCE</scope>
    <source>
        <strain evidence="19">S10</strain>
    </source>
</reference>
<evidence type="ECO:0000256" key="4">
    <source>
        <dbReference type="ARBA" id="ARBA00012483"/>
    </source>
</evidence>
<evidence type="ECO:0000256" key="14">
    <source>
        <dbReference type="ARBA" id="ARBA00024209"/>
    </source>
</evidence>
<evidence type="ECO:0000256" key="16">
    <source>
        <dbReference type="SAM" id="MobiDB-lite"/>
    </source>
</evidence>
<dbReference type="GO" id="GO:0008270">
    <property type="term" value="F:zinc ion binding"/>
    <property type="evidence" value="ECO:0007669"/>
    <property type="project" value="UniProtKB-KW"/>
</dbReference>
<protein>
    <recommendedName>
        <fullName evidence="4">RING-type E3 ubiquitin transferase</fullName>
        <ecNumber evidence="4">2.3.2.27</ecNumber>
    </recommendedName>
</protein>
<dbReference type="SMART" id="SM00184">
    <property type="entry name" value="RING"/>
    <property type="match status" value="1"/>
</dbReference>
<dbReference type="SUPFAM" id="SSF57850">
    <property type="entry name" value="RING/U-box"/>
    <property type="match status" value="1"/>
</dbReference>
<evidence type="ECO:0000256" key="12">
    <source>
        <dbReference type="ARBA" id="ARBA00022989"/>
    </source>
</evidence>
<evidence type="ECO:0000256" key="1">
    <source>
        <dbReference type="ARBA" id="ARBA00000900"/>
    </source>
</evidence>
<evidence type="ECO:0000256" key="10">
    <source>
        <dbReference type="ARBA" id="ARBA00022786"/>
    </source>
</evidence>
<dbReference type="Pfam" id="PF13639">
    <property type="entry name" value="zf-RING_2"/>
    <property type="match status" value="1"/>
</dbReference>
<dbReference type="InterPro" id="IPR013083">
    <property type="entry name" value="Znf_RING/FYVE/PHD"/>
</dbReference>
<dbReference type="KEGG" id="qsa:O6P43_015505"/>
<dbReference type="AlphaFoldDB" id="A0AAD7PS60"/>
<keyword evidence="11" id="KW-0862">Zinc</keyword>
<dbReference type="EC" id="2.3.2.27" evidence="4"/>
<dbReference type="CDD" id="cd16461">
    <property type="entry name" value="RING-H2_EL5-like"/>
    <property type="match status" value="1"/>
</dbReference>
<dbReference type="PANTHER" id="PTHR46539:SF8">
    <property type="entry name" value="RING-TYPE DOMAIN-CONTAINING PROTEIN"/>
    <property type="match status" value="1"/>
</dbReference>
<evidence type="ECO:0000259" key="18">
    <source>
        <dbReference type="PROSITE" id="PS50089"/>
    </source>
</evidence>
<comment type="similarity">
    <text evidence="14">Belongs to the RING-type zinc finger family. ATL subfamily.</text>
</comment>
<dbReference type="GO" id="GO:0061630">
    <property type="term" value="F:ubiquitin protein ligase activity"/>
    <property type="evidence" value="ECO:0007669"/>
    <property type="project" value="UniProtKB-EC"/>
</dbReference>
<evidence type="ECO:0000313" key="20">
    <source>
        <dbReference type="Proteomes" id="UP001163823"/>
    </source>
</evidence>
<keyword evidence="9 15" id="KW-0863">Zinc-finger</keyword>
<dbReference type="Proteomes" id="UP001163823">
    <property type="component" value="Chromosome 6"/>
</dbReference>
<keyword evidence="12 17" id="KW-1133">Transmembrane helix</keyword>
<feature type="domain" description="RING-type" evidence="18">
    <location>
        <begin position="92"/>
        <end position="134"/>
    </location>
</feature>
<organism evidence="19 20">
    <name type="scientific">Quillaja saponaria</name>
    <name type="common">Soap bark tree</name>
    <dbReference type="NCBI Taxonomy" id="32244"/>
    <lineage>
        <taxon>Eukaryota</taxon>
        <taxon>Viridiplantae</taxon>
        <taxon>Streptophyta</taxon>
        <taxon>Embryophyta</taxon>
        <taxon>Tracheophyta</taxon>
        <taxon>Spermatophyta</taxon>
        <taxon>Magnoliopsida</taxon>
        <taxon>eudicotyledons</taxon>
        <taxon>Gunneridae</taxon>
        <taxon>Pentapetalae</taxon>
        <taxon>rosids</taxon>
        <taxon>fabids</taxon>
        <taxon>Fabales</taxon>
        <taxon>Quillajaceae</taxon>
        <taxon>Quillaja</taxon>
    </lineage>
</organism>
<sequence length="399" mass="45513">MLESEADDPNGGHPTKGIVIVVLCVMFSITFLLIAYAKFCRNNPVELLNQNQNFQGLIRSRSRFSGIDKAVLESLPIFRFSLLKGSKEGLECAICITKFENNDILRLLPKCKHAFHKNCIDQWLESHSSCPLCRYKIDPKDLKNLTYSNSLRFLRSPSDLTEDSNLEITVQREKDNRGSSRFNIGSSFRKNDRGKKGELLINQEGTSIKSNWKLLDKFNHKIIISDVVLKNRWSDFDSSDLLSLSSEMLSIMSSNRFSSLESINNEKLHDGLTMEEHMAKVKEDIDRKRSFEFKLSNINSNICHSASSSTLPSTSNVEENSTRLLKPAEKRSMSEIKNVSRFIEIKNSLKESAAYGGNDSKEERLKSIWFPIARQTVQWVAGRERSLQEQQYNHSASNV</sequence>
<keyword evidence="6 17" id="KW-0812">Transmembrane</keyword>
<dbReference type="FunFam" id="3.30.40.10:FF:000285">
    <property type="entry name" value="RING-H2 finger protein ATL43"/>
    <property type="match status" value="1"/>
</dbReference>
<dbReference type="Gene3D" id="3.30.40.10">
    <property type="entry name" value="Zinc/RING finger domain, C3HC4 (zinc finger)"/>
    <property type="match status" value="1"/>
</dbReference>
<feature type="transmembrane region" description="Helical" evidence="17">
    <location>
        <begin position="17"/>
        <end position="37"/>
    </location>
</feature>
<keyword evidence="10" id="KW-0833">Ubl conjugation pathway</keyword>
<evidence type="ECO:0000256" key="8">
    <source>
        <dbReference type="ARBA" id="ARBA00022729"/>
    </source>
</evidence>
<evidence type="ECO:0000256" key="7">
    <source>
        <dbReference type="ARBA" id="ARBA00022723"/>
    </source>
</evidence>
<dbReference type="EMBL" id="JARAOO010000006">
    <property type="protein sequence ID" value="KAJ7965953.1"/>
    <property type="molecule type" value="Genomic_DNA"/>
</dbReference>
<keyword evidence="7" id="KW-0479">Metal-binding</keyword>
<evidence type="ECO:0000256" key="17">
    <source>
        <dbReference type="SAM" id="Phobius"/>
    </source>
</evidence>
<feature type="region of interest" description="Disordered" evidence="16">
    <location>
        <begin position="305"/>
        <end position="325"/>
    </location>
</feature>
<proteinExistence type="inferred from homology"/>
<evidence type="ECO:0000256" key="13">
    <source>
        <dbReference type="ARBA" id="ARBA00023136"/>
    </source>
</evidence>
<evidence type="ECO:0000313" key="19">
    <source>
        <dbReference type="EMBL" id="KAJ7965953.1"/>
    </source>
</evidence>
<evidence type="ECO:0000256" key="2">
    <source>
        <dbReference type="ARBA" id="ARBA00004167"/>
    </source>
</evidence>
<keyword evidence="20" id="KW-1185">Reference proteome</keyword>
<keyword evidence="8" id="KW-0732">Signal</keyword>
<evidence type="ECO:0000256" key="11">
    <source>
        <dbReference type="ARBA" id="ARBA00022833"/>
    </source>
</evidence>
<keyword evidence="13 17" id="KW-0472">Membrane</keyword>
<gene>
    <name evidence="19" type="ORF">O6P43_015505</name>
</gene>
<dbReference type="GO" id="GO:0016020">
    <property type="term" value="C:membrane"/>
    <property type="evidence" value="ECO:0007669"/>
    <property type="project" value="UniProtKB-SubCell"/>
</dbReference>
<evidence type="ECO:0000256" key="5">
    <source>
        <dbReference type="ARBA" id="ARBA00022679"/>
    </source>
</evidence>
<comment type="caution">
    <text evidence="19">The sequence shown here is derived from an EMBL/GenBank/DDBJ whole genome shotgun (WGS) entry which is preliminary data.</text>
</comment>
<comment type="pathway">
    <text evidence="3">Protein modification; protein ubiquitination.</text>
</comment>
<evidence type="ECO:0000256" key="9">
    <source>
        <dbReference type="ARBA" id="ARBA00022771"/>
    </source>
</evidence>
<dbReference type="PANTHER" id="PTHR46539">
    <property type="entry name" value="E3 UBIQUITIN-PROTEIN LIGASE ATL42"/>
    <property type="match status" value="1"/>
</dbReference>
<dbReference type="InterPro" id="IPR001841">
    <property type="entry name" value="Znf_RING"/>
</dbReference>
<evidence type="ECO:0000256" key="6">
    <source>
        <dbReference type="ARBA" id="ARBA00022692"/>
    </source>
</evidence>
<feature type="compositionally biased region" description="Low complexity" evidence="16">
    <location>
        <begin position="305"/>
        <end position="315"/>
    </location>
</feature>
<comment type="catalytic activity">
    <reaction evidence="1">
        <text>S-ubiquitinyl-[E2 ubiquitin-conjugating enzyme]-L-cysteine + [acceptor protein]-L-lysine = [E2 ubiquitin-conjugating enzyme]-L-cysteine + N(6)-ubiquitinyl-[acceptor protein]-L-lysine.</text>
        <dbReference type="EC" id="2.3.2.27"/>
    </reaction>
</comment>
<evidence type="ECO:0000256" key="3">
    <source>
        <dbReference type="ARBA" id="ARBA00004906"/>
    </source>
</evidence>
<dbReference type="PROSITE" id="PS50089">
    <property type="entry name" value="ZF_RING_2"/>
    <property type="match status" value="1"/>
</dbReference>
<name>A0AAD7PS60_QUISA</name>
<evidence type="ECO:0000256" key="15">
    <source>
        <dbReference type="PROSITE-ProRule" id="PRU00175"/>
    </source>
</evidence>
<accession>A0AAD7PS60</accession>
<comment type="subcellular location">
    <subcellularLocation>
        <location evidence="2">Membrane</location>
        <topology evidence="2">Single-pass membrane protein</topology>
    </subcellularLocation>
</comment>
<keyword evidence="5" id="KW-0808">Transferase</keyword>